<dbReference type="AlphaFoldDB" id="A0A090AGI5"/>
<name>A0A090AGI5_9GAMM</name>
<dbReference type="EMBL" id="AP014633">
    <property type="protein sequence ID" value="BAP54302.1"/>
    <property type="molecule type" value="Genomic_DNA"/>
</dbReference>
<evidence type="ECO:0000313" key="2">
    <source>
        <dbReference type="Proteomes" id="UP000031623"/>
    </source>
</evidence>
<accession>A0A090AGI5</accession>
<keyword evidence="2" id="KW-1185">Reference proteome</keyword>
<evidence type="ECO:0000313" key="1">
    <source>
        <dbReference type="EMBL" id="BAP54302.1"/>
    </source>
</evidence>
<sequence length="75" mass="8387">MMTAFKQEVTVQADGVLEIRSPELKPGTRAEIIVLLKEPIPQRTLLSIIGTGRGCYATSAQADVFLQQERELWDK</sequence>
<proteinExistence type="predicted"/>
<dbReference type="Proteomes" id="UP000031623">
    <property type="component" value="Chromosome"/>
</dbReference>
<dbReference type="KEGG" id="tig:THII_0005"/>
<dbReference type="HOGENOM" id="CLU_2662337_0_0_6"/>
<reference evidence="1 2" key="1">
    <citation type="journal article" date="2014" name="ISME J.">
        <title>Ecophysiology of Thioploca ingrica as revealed by the complete genome sequence supplemented with proteomic evidence.</title>
        <authorList>
            <person name="Kojima H."/>
            <person name="Ogura Y."/>
            <person name="Yamamoto N."/>
            <person name="Togashi T."/>
            <person name="Mori H."/>
            <person name="Watanabe T."/>
            <person name="Nemoto F."/>
            <person name="Kurokawa K."/>
            <person name="Hayashi T."/>
            <person name="Fukui M."/>
        </authorList>
    </citation>
    <scope>NUCLEOTIDE SEQUENCE [LARGE SCALE GENOMIC DNA]</scope>
</reference>
<dbReference type="OrthoDB" id="463858at2"/>
<protein>
    <submittedName>
        <fullName evidence="1">Uncharacterized protein</fullName>
    </submittedName>
</protein>
<organism evidence="1 2">
    <name type="scientific">Thioploca ingrica</name>
    <dbReference type="NCBI Taxonomy" id="40754"/>
    <lineage>
        <taxon>Bacteria</taxon>
        <taxon>Pseudomonadati</taxon>
        <taxon>Pseudomonadota</taxon>
        <taxon>Gammaproteobacteria</taxon>
        <taxon>Thiotrichales</taxon>
        <taxon>Thiotrichaceae</taxon>
        <taxon>Thioploca</taxon>
    </lineage>
</organism>
<gene>
    <name evidence="1" type="ORF">THII_0005</name>
</gene>